<name>A0ABY0I592_9GAMM</name>
<feature type="transmembrane region" description="Helical" evidence="1">
    <location>
        <begin position="77"/>
        <end position="96"/>
    </location>
</feature>
<feature type="transmembrane region" description="Helical" evidence="1">
    <location>
        <begin position="339"/>
        <end position="356"/>
    </location>
</feature>
<evidence type="ECO:0000313" key="3">
    <source>
        <dbReference type="Proteomes" id="UP000294166"/>
    </source>
</evidence>
<comment type="caution">
    <text evidence="2">The sequence shown here is derived from an EMBL/GenBank/DDBJ whole genome shotgun (WGS) entry which is preliminary data.</text>
</comment>
<dbReference type="RefSeq" id="WP_130066679.1">
    <property type="nucleotide sequence ID" value="NZ_SEZN01000061.1"/>
</dbReference>
<keyword evidence="1" id="KW-0812">Transmembrane</keyword>
<feature type="transmembrane region" description="Helical" evidence="1">
    <location>
        <begin position="195"/>
        <end position="224"/>
    </location>
</feature>
<feature type="transmembrane region" description="Helical" evidence="1">
    <location>
        <begin position="230"/>
        <end position="255"/>
    </location>
</feature>
<feature type="transmembrane region" description="Helical" evidence="1">
    <location>
        <begin position="162"/>
        <end position="183"/>
    </location>
</feature>
<keyword evidence="1" id="KW-1133">Transmembrane helix</keyword>
<feature type="transmembrane region" description="Helical" evidence="1">
    <location>
        <begin position="309"/>
        <end position="327"/>
    </location>
</feature>
<evidence type="ECO:0000313" key="2">
    <source>
        <dbReference type="EMBL" id="RYU59864.1"/>
    </source>
</evidence>
<organism evidence="2 3">
    <name type="scientific">Aliivibrio finisterrensis</name>
    <dbReference type="NCBI Taxonomy" id="511998"/>
    <lineage>
        <taxon>Bacteria</taxon>
        <taxon>Pseudomonadati</taxon>
        <taxon>Pseudomonadota</taxon>
        <taxon>Gammaproteobacteria</taxon>
        <taxon>Vibrionales</taxon>
        <taxon>Vibrionaceae</taxon>
        <taxon>Aliivibrio</taxon>
    </lineage>
</organism>
<evidence type="ECO:0008006" key="4">
    <source>
        <dbReference type="Google" id="ProtNLM"/>
    </source>
</evidence>
<feature type="transmembrane region" description="Helical" evidence="1">
    <location>
        <begin position="108"/>
        <end position="126"/>
    </location>
</feature>
<feature type="transmembrane region" description="Helical" evidence="1">
    <location>
        <begin position="138"/>
        <end position="156"/>
    </location>
</feature>
<reference evidence="2 3" key="1">
    <citation type="submission" date="2019-02" db="EMBL/GenBank/DDBJ databases">
        <title>Genome sequences of Aliivibrio finisterrensis strains from farmed Atlantic salmon.</title>
        <authorList>
            <person name="Bowman J.P."/>
        </authorList>
    </citation>
    <scope>NUCLEOTIDE SEQUENCE [LARGE SCALE GENOMIC DNA]</scope>
    <source>
        <strain evidence="2 3">A21</strain>
    </source>
</reference>
<accession>A0ABY0I592</accession>
<proteinExistence type="predicted"/>
<gene>
    <name evidence="2" type="ORF">ERW53_19750</name>
</gene>
<feature type="transmembrane region" description="Helical" evidence="1">
    <location>
        <begin position="275"/>
        <end position="297"/>
    </location>
</feature>
<protein>
    <recommendedName>
        <fullName evidence="4">Glycosyltransferase RgtA/B/C/D-like domain-containing protein</fullName>
    </recommendedName>
</protein>
<dbReference type="EMBL" id="SEZN01000061">
    <property type="protein sequence ID" value="RYU59864.1"/>
    <property type="molecule type" value="Genomic_DNA"/>
</dbReference>
<evidence type="ECO:0000256" key="1">
    <source>
        <dbReference type="SAM" id="Phobius"/>
    </source>
</evidence>
<keyword evidence="1" id="KW-0472">Membrane</keyword>
<sequence length="476" mass="54225">MLITLAAVASIFIKMDKLQTVHNVRNIEASYHTLLTVKALNENSSSDHFWLPSVTLSGDVNHNITWGATKPTASGSYIYTSFYTPSFLLATSFFNVSGLDVNLINLSYLNFLLGFVTSLLVLTLFIKTKKIKTVNDVILMALPAIIVTMFSAEALLSTGVIYWAQTVYNSIFAASLLALYIFLKKGEISNRSSGLILLLCFFGPLFEWTGFIYNIGLLLIFLFYIKDRNLAKYIFFISFLSGLFLVLHYVIALGVENTIIGFLSRFSARTINSNLLSLPYGYIKSYGLFLILFVFLFFSFVKHKKNNKIYVSIVLASLFPLIENIIMYQHASQFSFDRLKFILPLSILLFFYLCRVKIQHRYIMAFVVLVCSLQNTLTYKLMVNESTNWDVTHKNNIELVEEIKKDTDISCATIVTNSSVRGYYNLLLNRNIYEGRTLEQALELPRIKQCDLVYIEASDQLNDTITLHSYSIHKGK</sequence>
<keyword evidence="3" id="KW-1185">Reference proteome</keyword>
<dbReference type="Proteomes" id="UP000294166">
    <property type="component" value="Unassembled WGS sequence"/>
</dbReference>